<accession>A0AC34GNF4</accession>
<reference evidence="2" key="1">
    <citation type="submission" date="2022-11" db="UniProtKB">
        <authorList>
            <consortium name="WormBaseParasite"/>
        </authorList>
    </citation>
    <scope>IDENTIFICATION</scope>
</reference>
<evidence type="ECO:0000313" key="2">
    <source>
        <dbReference type="WBParaSite" id="ES5_v2.g4747.t1"/>
    </source>
</evidence>
<dbReference type="Proteomes" id="UP000887579">
    <property type="component" value="Unplaced"/>
</dbReference>
<proteinExistence type="predicted"/>
<organism evidence="1 2">
    <name type="scientific">Panagrolaimus sp. ES5</name>
    <dbReference type="NCBI Taxonomy" id="591445"/>
    <lineage>
        <taxon>Eukaryota</taxon>
        <taxon>Metazoa</taxon>
        <taxon>Ecdysozoa</taxon>
        <taxon>Nematoda</taxon>
        <taxon>Chromadorea</taxon>
        <taxon>Rhabditida</taxon>
        <taxon>Tylenchina</taxon>
        <taxon>Panagrolaimomorpha</taxon>
        <taxon>Panagrolaimoidea</taxon>
        <taxon>Panagrolaimidae</taxon>
        <taxon>Panagrolaimus</taxon>
    </lineage>
</organism>
<dbReference type="WBParaSite" id="ES5_v2.g4747.t1">
    <property type="protein sequence ID" value="ES5_v2.g4747.t1"/>
    <property type="gene ID" value="ES5_v2.g4747"/>
</dbReference>
<evidence type="ECO:0000313" key="1">
    <source>
        <dbReference type="Proteomes" id="UP000887579"/>
    </source>
</evidence>
<name>A0AC34GNF4_9BILA</name>
<protein>
    <submittedName>
        <fullName evidence="2">Phospholipase A2</fullName>
    </submittedName>
</protein>
<sequence length="289" mass="32593">MLYFTSAERLYKNPKQQKGLKALWNLEEMAECQLGYTALDYNNYGCWCGVGGSGEPVDGIDECCMRHDKCYDHAIEDGACYDVPFEYVEDYSWTCQKAVNGKKVPNCTEPQNACKTELCWCDRMVVECWGDYPKPLSKAKCPHPRLMKQQYPTSSFHGIFKIWTSSLESLRRIATTQSIHCFTCDNESCSRPQGYAMEDCGAHVSRCYTLKNFSNQIYRVGCLPTKCDDIIRKQGDNCSECDSNNCNGVLMANPPIGAGTNYNSANTLSFLNAIIFAFISCVIVVFIYV</sequence>